<gene>
    <name evidence="9" type="primary">secE</name>
    <name evidence="10" type="ORF">SAMN05192586_101211</name>
</gene>
<organism evidence="10 11">
    <name type="scientific">Desulfovibrio legallii</name>
    <dbReference type="NCBI Taxonomy" id="571438"/>
    <lineage>
        <taxon>Bacteria</taxon>
        <taxon>Pseudomonadati</taxon>
        <taxon>Thermodesulfobacteriota</taxon>
        <taxon>Desulfovibrionia</taxon>
        <taxon>Desulfovibrionales</taxon>
        <taxon>Desulfovibrionaceae</taxon>
        <taxon>Desulfovibrio</taxon>
    </lineage>
</organism>
<dbReference type="RefSeq" id="WP_092152470.1">
    <property type="nucleotide sequence ID" value="NZ_FNBX01000001.1"/>
</dbReference>
<reference evidence="11" key="1">
    <citation type="submission" date="2016-10" db="EMBL/GenBank/DDBJ databases">
        <authorList>
            <person name="Varghese N."/>
            <person name="Submissions S."/>
        </authorList>
    </citation>
    <scope>NUCLEOTIDE SEQUENCE [LARGE SCALE GENOMIC DNA]</scope>
    <source>
        <strain evidence="11">KHC7</strain>
    </source>
</reference>
<dbReference type="InterPro" id="IPR005807">
    <property type="entry name" value="SecE_bac"/>
</dbReference>
<comment type="subunit">
    <text evidence="9">Component of the Sec protein translocase complex. Heterotrimer consisting of SecY, SecE and SecG subunits. The heterotrimers can form oligomers, although 1 heterotrimer is thought to be able to translocate proteins. Interacts with the ribosome. Interacts with SecDF, and other proteins may be involved. Interacts with SecA.</text>
</comment>
<dbReference type="InterPro" id="IPR001901">
    <property type="entry name" value="Translocase_SecE/Sec61-g"/>
</dbReference>
<evidence type="ECO:0000256" key="5">
    <source>
        <dbReference type="ARBA" id="ARBA00022927"/>
    </source>
</evidence>
<dbReference type="GO" id="GO:0005886">
    <property type="term" value="C:plasma membrane"/>
    <property type="evidence" value="ECO:0007669"/>
    <property type="project" value="UniProtKB-SubCell"/>
</dbReference>
<name>A0A1G7IA70_9BACT</name>
<evidence type="ECO:0000256" key="9">
    <source>
        <dbReference type="HAMAP-Rule" id="MF_00422"/>
    </source>
</evidence>
<dbReference type="Gene3D" id="1.20.5.1030">
    <property type="entry name" value="Preprotein translocase secy subunit"/>
    <property type="match status" value="1"/>
</dbReference>
<keyword evidence="3 9" id="KW-1003">Cell membrane</keyword>
<dbReference type="InterPro" id="IPR038379">
    <property type="entry name" value="SecE_sf"/>
</dbReference>
<dbReference type="PANTHER" id="PTHR33910:SF1">
    <property type="entry name" value="PROTEIN TRANSLOCASE SUBUNIT SECE"/>
    <property type="match status" value="1"/>
</dbReference>
<evidence type="ECO:0000256" key="6">
    <source>
        <dbReference type="ARBA" id="ARBA00022989"/>
    </source>
</evidence>
<dbReference type="STRING" id="571438.SAMN05192586_101211"/>
<feature type="transmembrane region" description="Helical" evidence="9">
    <location>
        <begin position="48"/>
        <end position="70"/>
    </location>
</feature>
<dbReference type="GO" id="GO:0008320">
    <property type="term" value="F:protein transmembrane transporter activity"/>
    <property type="evidence" value="ECO:0007669"/>
    <property type="project" value="UniProtKB-UniRule"/>
</dbReference>
<dbReference type="GO" id="GO:0009306">
    <property type="term" value="P:protein secretion"/>
    <property type="evidence" value="ECO:0007669"/>
    <property type="project" value="UniProtKB-UniRule"/>
</dbReference>
<keyword evidence="6 9" id="KW-1133">Transmembrane helix</keyword>
<accession>A0A1G7IA70</accession>
<evidence type="ECO:0000256" key="3">
    <source>
        <dbReference type="ARBA" id="ARBA00022475"/>
    </source>
</evidence>
<keyword evidence="4 9" id="KW-0812">Transmembrane</keyword>
<evidence type="ECO:0000256" key="4">
    <source>
        <dbReference type="ARBA" id="ARBA00022692"/>
    </source>
</evidence>
<proteinExistence type="inferred from homology"/>
<dbReference type="NCBIfam" id="TIGR00964">
    <property type="entry name" value="secE_bact"/>
    <property type="match status" value="1"/>
</dbReference>
<dbReference type="GO" id="GO:0006605">
    <property type="term" value="P:protein targeting"/>
    <property type="evidence" value="ECO:0007669"/>
    <property type="project" value="UniProtKB-UniRule"/>
</dbReference>
<comment type="subcellular location">
    <subcellularLocation>
        <location evidence="9">Cell membrane</location>
        <topology evidence="9">Single-pass membrane protein</topology>
    </subcellularLocation>
    <subcellularLocation>
        <location evidence="1">Membrane</location>
    </subcellularLocation>
</comment>
<dbReference type="EMBL" id="FNBX01000001">
    <property type="protein sequence ID" value="SDF09647.1"/>
    <property type="molecule type" value="Genomic_DNA"/>
</dbReference>
<evidence type="ECO:0000256" key="8">
    <source>
        <dbReference type="ARBA" id="ARBA00023136"/>
    </source>
</evidence>
<dbReference type="Proteomes" id="UP000199355">
    <property type="component" value="Unassembled WGS sequence"/>
</dbReference>
<keyword evidence="11" id="KW-1185">Reference proteome</keyword>
<dbReference type="HAMAP" id="MF_00422">
    <property type="entry name" value="SecE"/>
    <property type="match status" value="1"/>
</dbReference>
<evidence type="ECO:0000313" key="10">
    <source>
        <dbReference type="EMBL" id="SDF09647.1"/>
    </source>
</evidence>
<dbReference type="AlphaFoldDB" id="A0A1G7IA70"/>
<keyword evidence="7 9" id="KW-0811">Translocation</keyword>
<evidence type="ECO:0000256" key="1">
    <source>
        <dbReference type="ARBA" id="ARBA00004370"/>
    </source>
</evidence>
<dbReference type="PANTHER" id="PTHR33910">
    <property type="entry name" value="PROTEIN TRANSLOCASE SUBUNIT SECE"/>
    <property type="match status" value="1"/>
</dbReference>
<dbReference type="Pfam" id="PF00584">
    <property type="entry name" value="SecE"/>
    <property type="match status" value="1"/>
</dbReference>
<keyword evidence="2 9" id="KW-0813">Transport</keyword>
<keyword evidence="8 9" id="KW-0472">Membrane</keyword>
<comment type="similarity">
    <text evidence="9">Belongs to the SecE/SEC61-gamma family.</text>
</comment>
<comment type="function">
    <text evidence="9">Essential subunit of the Sec protein translocation channel SecYEG. Clamps together the 2 halves of SecY. May contact the channel plug during translocation.</text>
</comment>
<dbReference type="GO" id="GO:0043952">
    <property type="term" value="P:protein transport by the Sec complex"/>
    <property type="evidence" value="ECO:0007669"/>
    <property type="project" value="UniProtKB-UniRule"/>
</dbReference>
<evidence type="ECO:0000256" key="7">
    <source>
        <dbReference type="ARBA" id="ARBA00023010"/>
    </source>
</evidence>
<dbReference type="PROSITE" id="PS01067">
    <property type="entry name" value="SECE_SEC61G"/>
    <property type="match status" value="1"/>
</dbReference>
<sequence length="79" mass="8538">MAKKQAQAVDDKAAKGPNPVARFARYVEDSKVELRKVTWPTLQETRKATLAVLGFVAVMAVILGLVDLGLSSLIKTILS</sequence>
<protein>
    <recommendedName>
        <fullName evidence="9">Protein translocase subunit SecE</fullName>
    </recommendedName>
</protein>
<keyword evidence="5 9" id="KW-0653">Protein transport</keyword>
<dbReference type="GO" id="GO:0065002">
    <property type="term" value="P:intracellular protein transmembrane transport"/>
    <property type="evidence" value="ECO:0007669"/>
    <property type="project" value="UniProtKB-UniRule"/>
</dbReference>
<evidence type="ECO:0000256" key="2">
    <source>
        <dbReference type="ARBA" id="ARBA00022448"/>
    </source>
</evidence>
<evidence type="ECO:0000313" key="11">
    <source>
        <dbReference type="Proteomes" id="UP000199355"/>
    </source>
</evidence>
<dbReference type="OrthoDB" id="9812738at2"/>